<sequence length="141" mass="16163">MADVYSTAFTQKTYMECWAQAQEALQRGRRVLVDATFREQAFRRLFLEGAKKEGAMACVVVCECNREIIKGRMTKRETATEHVSDANWQVFEKVESSWTPFEAATGLYAVTPQDIFTVNTDKQIELSLQRVHGFLRKVGME</sequence>
<dbReference type="VEuPathDB" id="FungiDB:AeMF1_013225"/>
<dbReference type="AlphaFoldDB" id="A0A6G0XFI0"/>
<dbReference type="Pfam" id="PF13671">
    <property type="entry name" value="AAA_33"/>
    <property type="match status" value="1"/>
</dbReference>
<accession>A0A6G0XFI0</accession>
<reference evidence="1 2" key="1">
    <citation type="submission" date="2019-07" db="EMBL/GenBank/DDBJ databases">
        <title>Genomics analysis of Aphanomyces spp. identifies a new class of oomycete effector associated with host adaptation.</title>
        <authorList>
            <person name="Gaulin E."/>
        </authorList>
    </citation>
    <scope>NUCLEOTIDE SEQUENCE [LARGE SCALE GENOMIC DNA]</scope>
    <source>
        <strain evidence="1 2">ATCC 201684</strain>
    </source>
</reference>
<dbReference type="EMBL" id="VJMJ01000070">
    <property type="protein sequence ID" value="KAF0738850.1"/>
    <property type="molecule type" value="Genomic_DNA"/>
</dbReference>
<organism evidence="1 2">
    <name type="scientific">Aphanomyces euteiches</name>
    <dbReference type="NCBI Taxonomy" id="100861"/>
    <lineage>
        <taxon>Eukaryota</taxon>
        <taxon>Sar</taxon>
        <taxon>Stramenopiles</taxon>
        <taxon>Oomycota</taxon>
        <taxon>Saprolegniomycetes</taxon>
        <taxon>Saprolegniales</taxon>
        <taxon>Verrucalvaceae</taxon>
        <taxon>Aphanomyces</taxon>
    </lineage>
</organism>
<comment type="caution">
    <text evidence="1">The sequence shown here is derived from an EMBL/GenBank/DDBJ whole genome shotgun (WGS) entry which is preliminary data.</text>
</comment>
<keyword evidence="2" id="KW-1185">Reference proteome</keyword>
<dbReference type="Proteomes" id="UP000481153">
    <property type="component" value="Unassembled WGS sequence"/>
</dbReference>
<evidence type="ECO:0008006" key="3">
    <source>
        <dbReference type="Google" id="ProtNLM"/>
    </source>
</evidence>
<dbReference type="SUPFAM" id="SSF52540">
    <property type="entry name" value="P-loop containing nucleoside triphosphate hydrolases"/>
    <property type="match status" value="1"/>
</dbReference>
<evidence type="ECO:0000313" key="1">
    <source>
        <dbReference type="EMBL" id="KAF0738850.1"/>
    </source>
</evidence>
<protein>
    <recommendedName>
        <fullName evidence="3">Zeta toxin domain-containing protein</fullName>
    </recommendedName>
</protein>
<dbReference type="Gene3D" id="3.40.50.300">
    <property type="entry name" value="P-loop containing nucleotide triphosphate hydrolases"/>
    <property type="match status" value="1"/>
</dbReference>
<proteinExistence type="predicted"/>
<evidence type="ECO:0000313" key="2">
    <source>
        <dbReference type="Proteomes" id="UP000481153"/>
    </source>
</evidence>
<gene>
    <name evidence="1" type="ORF">Ae201684_005460</name>
</gene>
<dbReference type="InterPro" id="IPR027417">
    <property type="entry name" value="P-loop_NTPase"/>
</dbReference>
<name>A0A6G0XFI0_9STRA</name>